<dbReference type="EMBL" id="SNZB01000002">
    <property type="protein sequence ID" value="TDR22440.1"/>
    <property type="molecule type" value="Genomic_DNA"/>
</dbReference>
<feature type="signal peptide" evidence="1">
    <location>
        <begin position="1"/>
        <end position="22"/>
    </location>
</feature>
<keyword evidence="3" id="KW-1185">Reference proteome</keyword>
<dbReference type="RefSeq" id="WP_099019081.1">
    <property type="nucleotide sequence ID" value="NZ_NIHB01000002.1"/>
</dbReference>
<reference evidence="2 3" key="1">
    <citation type="submission" date="2019-03" db="EMBL/GenBank/DDBJ databases">
        <title>Genomic Encyclopedia of Type Strains, Phase IV (KMG-IV): sequencing the most valuable type-strain genomes for metagenomic binning, comparative biology and taxonomic classification.</title>
        <authorList>
            <person name="Goeker M."/>
        </authorList>
    </citation>
    <scope>NUCLEOTIDE SEQUENCE [LARGE SCALE GENOMIC DNA]</scope>
    <source>
        <strain evidence="2 3">DSM 25488</strain>
    </source>
</reference>
<dbReference type="PROSITE" id="PS51257">
    <property type="entry name" value="PROKAR_LIPOPROTEIN"/>
    <property type="match status" value="1"/>
</dbReference>
<name>A0A4R6XVK5_9GAMM</name>
<evidence type="ECO:0000256" key="1">
    <source>
        <dbReference type="SAM" id="SignalP"/>
    </source>
</evidence>
<protein>
    <recommendedName>
        <fullName evidence="4">SbsA Ig-like domain-containing protein</fullName>
    </recommendedName>
</protein>
<gene>
    <name evidence="2" type="ORF">C8D91_0929</name>
</gene>
<sequence length="914" mass="93438">MSNFTKNILLISWVAVLLTACGGSSDSGGASPGPVVSNLKFTVTPAQNNIPSNTNNFPASESSPFLTSVSVNVTFDNGTAIPNGTAVQLSTTNASVALISPADDSSTVENELELTAQSVSELSSGGNVTFYIHSGATAGNVNLTASAVDPTTNRTSSFNFQFTVTQGPEPFDRLTIEPITTTLPANVFGLSPRQAFGTVYMTEATISFRDPLGNFINPVVTGGDTSTVGVAINPVSVAAFSTLDDPETQDDGDPLTEDNETFILLGQGPVDMVAGKGTIFIWSNTPGTATITVNAFDEFLNTEISQQVDIIVDNGPVDLPTSISLAGSGANYVNGSGGSQSQVIQVLVESSSNFPVPNPNGFNNVMIDISTDSQNSGEKITGVNASGQTVSGQSINLATGNGVASFQLLSGSNPNTVFMTATTDRADNNVDNGLQDPITAQNNFIISDGVLFGLDITSPNINSLFVNTVDGNVLSDDGIGNLDGSYTMTVSAIGTDKGGNPALPQTIQFGLIDSPIEGYPENGPGSFIIAGLDGDPEEGGSLFTSASGEFQTAAGGTQPGDTLLVFGEEILGNEDLESSSTVQTVLSQTSLRISERFNNNDLTGTVNNSLGVVPYIVGRAVDGNINATGVINENGVVTTQVNYPVSKLGKIAGIYAKGQGATTNGTTRVVTDVELILYPGIASLGEDRTAYITAAPSVIPANSSTTVTVCVFDAASHPIQGVAIQWAFIGGSGSGSIDGVDGSGIMDNRTGADGCATGLADATGIIGDVDGTGFVFNAGSLSCINEEGGVCIEIGDPGAIYLSATPQFHFTNGLKVIDLHLFGGNGQGIPNVPLFGSCESTGGTLTVTAQPGNTDENGMAIANVNASLSGINEFFTGTCTFTTGTGEPEAIVEFTGYDLCDPGLSPNNPPACTP</sequence>
<accession>A0A4R6XVK5</accession>
<keyword evidence="1" id="KW-0732">Signal</keyword>
<evidence type="ECO:0000313" key="2">
    <source>
        <dbReference type="EMBL" id="TDR22440.1"/>
    </source>
</evidence>
<proteinExistence type="predicted"/>
<evidence type="ECO:0008006" key="4">
    <source>
        <dbReference type="Google" id="ProtNLM"/>
    </source>
</evidence>
<dbReference type="AlphaFoldDB" id="A0A4R6XVK5"/>
<organism evidence="2 3">
    <name type="scientific">Marinicella litoralis</name>
    <dbReference type="NCBI Taxonomy" id="644220"/>
    <lineage>
        <taxon>Bacteria</taxon>
        <taxon>Pseudomonadati</taxon>
        <taxon>Pseudomonadota</taxon>
        <taxon>Gammaproteobacteria</taxon>
        <taxon>Lysobacterales</taxon>
        <taxon>Marinicellaceae</taxon>
        <taxon>Marinicella</taxon>
    </lineage>
</organism>
<feature type="chain" id="PRO_5020302501" description="SbsA Ig-like domain-containing protein" evidence="1">
    <location>
        <begin position="23"/>
        <end position="914"/>
    </location>
</feature>
<evidence type="ECO:0000313" key="3">
    <source>
        <dbReference type="Proteomes" id="UP000295724"/>
    </source>
</evidence>
<comment type="caution">
    <text evidence="2">The sequence shown here is derived from an EMBL/GenBank/DDBJ whole genome shotgun (WGS) entry which is preliminary data.</text>
</comment>
<dbReference type="Proteomes" id="UP000295724">
    <property type="component" value="Unassembled WGS sequence"/>
</dbReference>
<dbReference type="OrthoDB" id="5730733at2"/>